<dbReference type="PROSITE" id="PS51444">
    <property type="entry name" value="FH2"/>
    <property type="match status" value="1"/>
</dbReference>
<accession>A0AAV2YJC6</accession>
<dbReference type="Pfam" id="PF10152">
    <property type="entry name" value="CCDC53"/>
    <property type="match status" value="8"/>
</dbReference>
<dbReference type="InterPro" id="IPR011989">
    <property type="entry name" value="ARM-like"/>
</dbReference>
<dbReference type="EMBL" id="DAKRPA010000279">
    <property type="protein sequence ID" value="DAZ93948.1"/>
    <property type="molecule type" value="Genomic_DNA"/>
</dbReference>
<feature type="region of interest" description="Disordered" evidence="3">
    <location>
        <begin position="524"/>
        <end position="594"/>
    </location>
</feature>
<dbReference type="SUPFAM" id="SSF48371">
    <property type="entry name" value="ARM repeat"/>
    <property type="match status" value="1"/>
</dbReference>
<dbReference type="GO" id="GO:0031267">
    <property type="term" value="F:small GTPase binding"/>
    <property type="evidence" value="ECO:0007669"/>
    <property type="project" value="InterPro"/>
</dbReference>
<reference evidence="6" key="2">
    <citation type="journal article" date="2023" name="Microbiol Resour">
        <title>Decontamination and Annotation of the Draft Genome Sequence of the Oomycete Lagenidium giganteum ARSEF 373.</title>
        <authorList>
            <person name="Morgan W.R."/>
            <person name="Tartar A."/>
        </authorList>
    </citation>
    <scope>NUCLEOTIDE SEQUENCE</scope>
    <source>
        <strain evidence="6">ARSEF 373</strain>
    </source>
</reference>
<feature type="compositionally biased region" description="Polar residues" evidence="3">
    <location>
        <begin position="498"/>
        <end position="508"/>
    </location>
</feature>
<evidence type="ECO:0000313" key="6">
    <source>
        <dbReference type="EMBL" id="DAZ93948.1"/>
    </source>
</evidence>
<dbReference type="InterPro" id="IPR019309">
    <property type="entry name" value="WASHC3"/>
</dbReference>
<evidence type="ECO:0000256" key="2">
    <source>
        <dbReference type="SAM" id="Coils"/>
    </source>
</evidence>
<gene>
    <name evidence="6" type="ORF">N0F65_001083</name>
</gene>
<feature type="domain" description="FH2" evidence="5">
    <location>
        <begin position="1266"/>
        <end position="1700"/>
    </location>
</feature>
<dbReference type="InterPro" id="IPR014768">
    <property type="entry name" value="GBD/FH3_dom"/>
</dbReference>
<organism evidence="6 7">
    <name type="scientific">Lagenidium giganteum</name>
    <dbReference type="NCBI Taxonomy" id="4803"/>
    <lineage>
        <taxon>Eukaryota</taxon>
        <taxon>Sar</taxon>
        <taxon>Stramenopiles</taxon>
        <taxon>Oomycota</taxon>
        <taxon>Peronosporomycetes</taxon>
        <taxon>Pythiales</taxon>
        <taxon>Pythiaceae</taxon>
    </lineage>
</organism>
<feature type="compositionally biased region" description="Low complexity" evidence="3">
    <location>
        <begin position="150"/>
        <end position="161"/>
    </location>
</feature>
<dbReference type="GO" id="GO:0071203">
    <property type="term" value="C:WASH complex"/>
    <property type="evidence" value="ECO:0007669"/>
    <property type="project" value="InterPro"/>
</dbReference>
<proteinExistence type="inferred from homology"/>
<dbReference type="InterPro" id="IPR015425">
    <property type="entry name" value="FH2_Formin"/>
</dbReference>
<dbReference type="SMART" id="SM01139">
    <property type="entry name" value="Drf_FH3"/>
    <property type="match status" value="1"/>
</dbReference>
<comment type="similarity">
    <text evidence="1">Belongs to the CCDC53 family.</text>
</comment>
<dbReference type="SMART" id="SM01140">
    <property type="entry name" value="Drf_GBD"/>
    <property type="match status" value="1"/>
</dbReference>
<feature type="compositionally biased region" description="Basic and acidic residues" evidence="3">
    <location>
        <begin position="537"/>
        <end position="553"/>
    </location>
</feature>
<feature type="region of interest" description="Disordered" evidence="3">
    <location>
        <begin position="150"/>
        <end position="181"/>
    </location>
</feature>
<dbReference type="GO" id="GO:0006887">
    <property type="term" value="P:exocytosis"/>
    <property type="evidence" value="ECO:0007669"/>
    <property type="project" value="TreeGrafter"/>
</dbReference>
<feature type="compositionally biased region" description="Low complexity" evidence="3">
    <location>
        <begin position="1754"/>
        <end position="1765"/>
    </location>
</feature>
<evidence type="ECO:0000256" key="1">
    <source>
        <dbReference type="ARBA" id="ARBA00006290"/>
    </source>
</evidence>
<evidence type="ECO:0000259" key="5">
    <source>
        <dbReference type="PROSITE" id="PS51444"/>
    </source>
</evidence>
<dbReference type="PROSITE" id="PS51232">
    <property type="entry name" value="GBD_FH3"/>
    <property type="match status" value="1"/>
</dbReference>
<evidence type="ECO:0000259" key="4">
    <source>
        <dbReference type="PROSITE" id="PS51232"/>
    </source>
</evidence>
<feature type="region of interest" description="Disordered" evidence="3">
    <location>
        <begin position="1745"/>
        <end position="1774"/>
    </location>
</feature>
<dbReference type="Pfam" id="PF06371">
    <property type="entry name" value="Drf_GBD"/>
    <property type="match status" value="1"/>
</dbReference>
<dbReference type="InterPro" id="IPR042201">
    <property type="entry name" value="FH2_Formin_sf"/>
</dbReference>
<dbReference type="Gene3D" id="1.20.58.2220">
    <property type="entry name" value="Formin, FH2 domain"/>
    <property type="match status" value="1"/>
</dbReference>
<keyword evidence="2" id="KW-0175">Coiled coil</keyword>
<protein>
    <submittedName>
        <fullName evidence="6">Uncharacterized protein</fullName>
    </submittedName>
</protein>
<feature type="coiled-coil region" evidence="2">
    <location>
        <begin position="1679"/>
        <end position="1712"/>
    </location>
</feature>
<dbReference type="PANTHER" id="PTHR13015">
    <property type="entry name" value="PROTEIN AD-016-RELATED"/>
    <property type="match status" value="1"/>
</dbReference>
<dbReference type="Pfam" id="PF02181">
    <property type="entry name" value="FH2"/>
    <property type="match status" value="1"/>
</dbReference>
<dbReference type="Gene3D" id="1.10.238.150">
    <property type="entry name" value="Formin, FH3 diaphanous domain"/>
    <property type="match status" value="1"/>
</dbReference>
<name>A0AAV2YJC6_9STRA</name>
<feature type="region of interest" description="Disordered" evidence="3">
    <location>
        <begin position="1"/>
        <end position="28"/>
    </location>
</feature>
<evidence type="ECO:0000256" key="3">
    <source>
        <dbReference type="SAM" id="MobiDB-lite"/>
    </source>
</evidence>
<feature type="region of interest" description="Disordered" evidence="3">
    <location>
        <begin position="488"/>
        <end position="510"/>
    </location>
</feature>
<dbReference type="SUPFAM" id="SSF101447">
    <property type="entry name" value="Formin homology 2 domain (FH2 domain)"/>
    <property type="match status" value="1"/>
</dbReference>
<dbReference type="InterPro" id="IPR010473">
    <property type="entry name" value="GTPase-bd"/>
</dbReference>
<feature type="compositionally biased region" description="Low complexity" evidence="3">
    <location>
        <begin position="12"/>
        <end position="25"/>
    </location>
</feature>
<dbReference type="InterPro" id="IPR016024">
    <property type="entry name" value="ARM-type_fold"/>
</dbReference>
<dbReference type="SMART" id="SM00498">
    <property type="entry name" value="FH2"/>
    <property type="match status" value="1"/>
</dbReference>
<keyword evidence="7" id="KW-1185">Reference proteome</keyword>
<dbReference type="PANTHER" id="PTHR13015:SF0">
    <property type="entry name" value="WASH COMPLEX SUBUNIT 3"/>
    <property type="match status" value="1"/>
</dbReference>
<dbReference type="Proteomes" id="UP001146120">
    <property type="component" value="Unassembled WGS sequence"/>
</dbReference>
<sequence length="1774" mass="198310">MWRRRASIGGPSTSRNSESSGQSNSITGYPSLTHNSFYTNNANDRPLVFSLEVPTVGPLGLDLRARHVERDKPQRGAVVKGFRGLEGGRKGYVEETGRVKVGDILQIIHQTHIDDMPFEQIVNHAKELQSDASAWPLRLEFRREPNGSDAFGAASASATPSKPRKSSFFSRPSMINPAQDGNFNEKLQYFRGFFANRMPTGGAAPNKKNKPPMPSPETVNEMYRDLLLKRGVPDDVMDELVRIESTENKWHVVWYAQQHDNNEDGSHSNLAEAARMAENLVELKWDNKGLKELETLQTKISSGSAEWIEAFLENFGLDYLTMKLPDPSPFPIEHSRFEKAIKICKVILRTLRSVTHFTAGVEAITNVPGLVKRVALCFHTDDADLKKETLQLLGIVCYNSAAGHQAVIEAFDHYKEAKGENIRFTCLKDALKSTRYSLSFKEDVLSFVNIIVNKAIRLEDRLAIRSDFIALKMAGYFEEVRAKSMAVQRQRENARAPATTTASPQEPMSSLGPAAMAAAAQLDVPTSRDTLTPDAVELPKRVRDASRSPELRPSKPSPLVHSKSAPPSPAEAEQLSLLQPDRTSLPRTESTGSTIMSNSVDQLRTQLDNMEKQIDVFERFMEDDRKDTIYEQTDLASPESVFQTLVDSVSHDRELELCLLSVLQQLLFIPADRVIGKEMWALCERLMKQVGLLSPVEEVRNFELSYDDRKVILKLRDRYTEFLQKYSEEDPSFSYHIGPILLIENRRPGSDDLLDADATDTDDEEKEELVMAKDHPDFAKYFKLLKMGMPMPHVVLKMRSELGTGADEELLNTPDKMILLKAKEDETDSVADDDAPAGIRAEEHEKYAKFFKLKKMGMPLPHIELKMSAEGLDAKILETPDLLLDEQGNEITSKPAGIPVKEHEKFAKFFKLLKMGMPVEHVKLKASAEGLNAALLDSPDTLLDVDGNEIKDEVAVESKGIPVKDHDKYAKFFKLMKMGMPLEHIKLKVSAEGLDATLLDTPDELLDEEGKRVGSGESSAPQGIPVREHEKYAKFFKLMKMGMPLEHIKLKVSAEGLNATLLDTPDKLLNAEGEEIVEEAEPVKGIPVREHEKYAKFFKLLKMGMPVDHVKLKASAEGLHGEWLDTPDKLIDEEGNEITSAEEPKGIPVKDHEKFAKFFKLMKMGMPLEHIKLKASQEGLDGNLLETPDKLVDEDGKEVTGAGSVKKVKASEHPSYAKYFKLMKMGMPRPQIELKMGAEGLDAKVLDTPDEMIPEAIEEPKAPPKPVVVAPPKPKLRNLYWESFKEKEKTTGTIWEKFAAEDDTDNSSDDATSADESLQKYVDKLADIFVNKPAKEKEPAAAGGAAKKAASKRRAPTRVALIDVKRANNIGIMLARFRMPYSKIRDAVLQVDKDVLSVEKLSALIQFAPEDAEIEAVKGYTGDPKLLGDAEQYFYELLSVPRLSARLQAIHATWQFDTYVEEQQRLMASVTDACRELQSSTHLREIFKVGLSLGNALNDGTARGAAKGFRLNILLKLGQVKASDNSITLLNYVAQVLRAKDPAILAFDKEMPSIESASRVTFQVLKAGEGAVRKAATLICTELETHAKLPPTKIAQPEKATDDDDVPEVKDRFQEAVQPFAERAKKVSEEIQVQLDEMAKTFENTVSFFGEDPSSPECGPDAFFSLFYSFAKLLQSADRDNERKRIAEERRIRREEETKKRLEQLKRSKTNRNFASLKDGDVDDIVMKIRAKRVAEKRKELLQTPFEEDRLRSASRSSMQARSSSNGGGPIEAA</sequence>
<comment type="caution">
    <text evidence="6">The sequence shown here is derived from an EMBL/GenBank/DDBJ whole genome shotgun (WGS) entry which is preliminary data.</text>
</comment>
<dbReference type="GO" id="GO:0003779">
    <property type="term" value="F:actin binding"/>
    <property type="evidence" value="ECO:0007669"/>
    <property type="project" value="InterPro"/>
</dbReference>
<feature type="compositionally biased region" description="Polar residues" evidence="3">
    <location>
        <begin position="581"/>
        <end position="594"/>
    </location>
</feature>
<dbReference type="GO" id="GO:0030041">
    <property type="term" value="P:actin filament polymerization"/>
    <property type="evidence" value="ECO:0007669"/>
    <property type="project" value="TreeGrafter"/>
</dbReference>
<feature type="domain" description="GBD/FH3" evidence="4">
    <location>
        <begin position="211"/>
        <end position="698"/>
    </location>
</feature>
<evidence type="ECO:0000313" key="7">
    <source>
        <dbReference type="Proteomes" id="UP001146120"/>
    </source>
</evidence>
<dbReference type="Pfam" id="PF06367">
    <property type="entry name" value="Drf_FH3"/>
    <property type="match status" value="2"/>
</dbReference>
<reference evidence="6" key="1">
    <citation type="submission" date="2022-11" db="EMBL/GenBank/DDBJ databases">
        <authorList>
            <person name="Morgan W.R."/>
            <person name="Tartar A."/>
        </authorList>
    </citation>
    <scope>NUCLEOTIDE SEQUENCE</scope>
    <source>
        <strain evidence="6">ARSEF 373</strain>
    </source>
</reference>
<dbReference type="InterPro" id="IPR010472">
    <property type="entry name" value="FH3_dom"/>
</dbReference>
<dbReference type="Gene3D" id="1.25.10.10">
    <property type="entry name" value="Leucine-rich Repeat Variant"/>
    <property type="match status" value="1"/>
</dbReference>